<dbReference type="PANTHER" id="PTHR10996">
    <property type="entry name" value="2-HYDROXYACID DEHYDROGENASE-RELATED"/>
    <property type="match status" value="1"/>
</dbReference>
<protein>
    <recommendedName>
        <fullName evidence="2">Glyoxylate reductase/hydroxypyruvate reductase</fullName>
    </recommendedName>
</protein>
<dbReference type="Gene3D" id="3.40.50.720">
    <property type="entry name" value="NAD(P)-binding Rossmann-like Domain"/>
    <property type="match status" value="2"/>
</dbReference>
<dbReference type="InterPro" id="IPR029752">
    <property type="entry name" value="D-isomer_DH_CS1"/>
</dbReference>
<dbReference type="InterPro" id="IPR006139">
    <property type="entry name" value="D-isomer_2_OHA_DH_cat_dom"/>
</dbReference>
<feature type="domain" description="D-isomer specific 2-hydroxyacid dehydrogenase NAD-binding" evidence="5">
    <location>
        <begin position="111"/>
        <end position="285"/>
    </location>
</feature>
<dbReference type="SUPFAM" id="SSF52283">
    <property type="entry name" value="Formate/glycerate dehydrogenase catalytic domain-like"/>
    <property type="match status" value="1"/>
</dbReference>
<name>A0A914XR57_9BILA</name>
<dbReference type="Pfam" id="PF02826">
    <property type="entry name" value="2-Hacid_dh_C"/>
    <property type="match status" value="1"/>
</dbReference>
<organism evidence="6 7">
    <name type="scientific">Panagrolaimus superbus</name>
    <dbReference type="NCBI Taxonomy" id="310955"/>
    <lineage>
        <taxon>Eukaryota</taxon>
        <taxon>Metazoa</taxon>
        <taxon>Ecdysozoa</taxon>
        <taxon>Nematoda</taxon>
        <taxon>Chromadorea</taxon>
        <taxon>Rhabditida</taxon>
        <taxon>Tylenchina</taxon>
        <taxon>Panagrolaimomorpha</taxon>
        <taxon>Panagrolaimoidea</taxon>
        <taxon>Panagrolaimidae</taxon>
        <taxon>Panagrolaimus</taxon>
    </lineage>
</organism>
<dbReference type="PANTHER" id="PTHR10996:SF277">
    <property type="entry name" value="GLYOXYLATE REDUCTASE_HYDROXYPYRUVATE REDUCTASE"/>
    <property type="match status" value="1"/>
</dbReference>
<dbReference type="Proteomes" id="UP000887577">
    <property type="component" value="Unplaced"/>
</dbReference>
<dbReference type="PROSITE" id="PS00065">
    <property type="entry name" value="D_2_HYDROXYACID_DH_1"/>
    <property type="match status" value="1"/>
</dbReference>
<evidence type="ECO:0000259" key="5">
    <source>
        <dbReference type="Pfam" id="PF02826"/>
    </source>
</evidence>
<dbReference type="FunFam" id="3.40.50.720:FF:000026">
    <property type="entry name" value="Glyoxylate/hydroxypyruvate reductase B"/>
    <property type="match status" value="1"/>
</dbReference>
<dbReference type="GO" id="GO:0008465">
    <property type="term" value="F:hydroxypyruvate reductase (NADH) activity"/>
    <property type="evidence" value="ECO:0007669"/>
    <property type="project" value="TreeGrafter"/>
</dbReference>
<dbReference type="CDD" id="cd05301">
    <property type="entry name" value="GDH"/>
    <property type="match status" value="1"/>
</dbReference>
<evidence type="ECO:0000256" key="1">
    <source>
        <dbReference type="ARBA" id="ARBA00023002"/>
    </source>
</evidence>
<keyword evidence="1 3" id="KW-0560">Oxidoreductase</keyword>
<dbReference type="SUPFAM" id="SSF51735">
    <property type="entry name" value="NAD(P)-binding Rossmann-fold domains"/>
    <property type="match status" value="1"/>
</dbReference>
<comment type="similarity">
    <text evidence="3">Belongs to the D-isomer specific 2-hydroxyacid dehydrogenase family.</text>
</comment>
<dbReference type="AlphaFoldDB" id="A0A914XR57"/>
<dbReference type="Pfam" id="PF00389">
    <property type="entry name" value="2-Hacid_dh"/>
    <property type="match status" value="1"/>
</dbReference>
<keyword evidence="6" id="KW-1185">Reference proteome</keyword>
<evidence type="ECO:0000313" key="7">
    <source>
        <dbReference type="WBParaSite" id="PSU_v2.g10480.t1"/>
    </source>
</evidence>
<dbReference type="InterPro" id="IPR050223">
    <property type="entry name" value="D-isomer_2-hydroxyacid_DH"/>
</dbReference>
<dbReference type="GO" id="GO:0005829">
    <property type="term" value="C:cytosol"/>
    <property type="evidence" value="ECO:0007669"/>
    <property type="project" value="TreeGrafter"/>
</dbReference>
<dbReference type="GO" id="GO:0051287">
    <property type="term" value="F:NAD binding"/>
    <property type="evidence" value="ECO:0007669"/>
    <property type="project" value="InterPro"/>
</dbReference>
<proteinExistence type="inferred from homology"/>
<dbReference type="GO" id="GO:0030267">
    <property type="term" value="F:glyoxylate reductase (NADPH) activity"/>
    <property type="evidence" value="ECO:0007669"/>
    <property type="project" value="TreeGrafter"/>
</dbReference>
<reference evidence="7" key="1">
    <citation type="submission" date="2022-11" db="UniProtKB">
        <authorList>
            <consortium name="WormBaseParasite"/>
        </authorList>
    </citation>
    <scope>IDENTIFICATION</scope>
</reference>
<feature type="domain" description="D-isomer specific 2-hydroxyacid dehydrogenase catalytic" evidence="4">
    <location>
        <begin position="29"/>
        <end position="312"/>
    </location>
</feature>
<evidence type="ECO:0000256" key="2">
    <source>
        <dbReference type="ARBA" id="ARBA00073306"/>
    </source>
</evidence>
<dbReference type="InterPro" id="IPR036291">
    <property type="entry name" value="NAD(P)-bd_dom_sf"/>
</dbReference>
<evidence type="ECO:0000256" key="3">
    <source>
        <dbReference type="RuleBase" id="RU003719"/>
    </source>
</evidence>
<sequence>MSNKQFKVVITEAEPPYNDIKSIANVYQNPNPGTLPRDIFLKESKDADGILCLLRDKIDKEFLDNAKHLKVISTLSVGYDHIDLDECKKRGIKVGNTPDVLTAATAELAVSLTLAVSRRLIEAADAARNGEWKIWTPFWMTGNGIQNSIIGILGLGRIGGTVAKLLEPFAPENIIYHNRKPKNESKYEYVSFEDLLKKSDYLIVCVDVSTINGILFDYNAFKKMKKSATFVNISRGSIVNHDDLYKALSEGEIGAAGLDVTNPEPFPTNHPLFTLKNCVILPHIGSATISTREAMIKLSESNLINGLTGKPIVGPIQ</sequence>
<dbReference type="InterPro" id="IPR006140">
    <property type="entry name" value="D-isomer_DH_NAD-bd"/>
</dbReference>
<evidence type="ECO:0000259" key="4">
    <source>
        <dbReference type="Pfam" id="PF00389"/>
    </source>
</evidence>
<dbReference type="WBParaSite" id="PSU_v2.g10480.t1">
    <property type="protein sequence ID" value="PSU_v2.g10480.t1"/>
    <property type="gene ID" value="PSU_v2.g10480"/>
</dbReference>
<evidence type="ECO:0000313" key="6">
    <source>
        <dbReference type="Proteomes" id="UP000887577"/>
    </source>
</evidence>
<accession>A0A914XR57</accession>